<reference evidence="1 2" key="1">
    <citation type="submission" date="2020-08" db="EMBL/GenBank/DDBJ databases">
        <title>Genomic Encyclopedia of Type Strains, Phase IV (KMG-V): Genome sequencing to study the core and pangenomes of soil and plant-associated prokaryotes.</title>
        <authorList>
            <person name="Whitman W."/>
        </authorList>
    </citation>
    <scope>NUCLEOTIDE SEQUENCE [LARGE SCALE GENOMIC DNA]</scope>
    <source>
        <strain evidence="1 2">JPY158</strain>
    </source>
</reference>
<name>A0A7W8Q8U5_PARAM</name>
<evidence type="ECO:0000313" key="2">
    <source>
        <dbReference type="Proteomes" id="UP000592780"/>
    </source>
</evidence>
<dbReference type="Proteomes" id="UP000592780">
    <property type="component" value="Unassembled WGS sequence"/>
</dbReference>
<dbReference type="AlphaFoldDB" id="A0A7W8Q8U5"/>
<comment type="caution">
    <text evidence="1">The sequence shown here is derived from an EMBL/GenBank/DDBJ whole genome shotgun (WGS) entry which is preliminary data.</text>
</comment>
<gene>
    <name evidence="1" type="ORF">HDG40_004141</name>
</gene>
<dbReference type="EMBL" id="JACHDD010000006">
    <property type="protein sequence ID" value="MBB5425968.1"/>
    <property type="molecule type" value="Genomic_DNA"/>
</dbReference>
<accession>A0A7W8Q8U5</accession>
<evidence type="ECO:0000313" key="1">
    <source>
        <dbReference type="EMBL" id="MBB5425968.1"/>
    </source>
</evidence>
<organism evidence="1 2">
    <name type="scientific">Paraburkholderia atlantica</name>
    <dbReference type="NCBI Taxonomy" id="2654982"/>
    <lineage>
        <taxon>Bacteria</taxon>
        <taxon>Pseudomonadati</taxon>
        <taxon>Pseudomonadota</taxon>
        <taxon>Betaproteobacteria</taxon>
        <taxon>Burkholderiales</taxon>
        <taxon>Burkholderiaceae</taxon>
        <taxon>Paraburkholderia</taxon>
    </lineage>
</organism>
<proteinExistence type="predicted"/>
<keyword evidence="2" id="KW-1185">Reference proteome</keyword>
<sequence>MTTCGRPRPCDDQKDKSLYVSALKASLPMYAMAGLSECKPFPRLSR</sequence>
<protein>
    <submittedName>
        <fullName evidence="1">Uncharacterized protein</fullName>
    </submittedName>
</protein>